<keyword evidence="2" id="KW-0012">Acyltransferase</keyword>
<keyword evidence="6" id="KW-1185">Reference proteome</keyword>
<dbReference type="EMBL" id="NRRL01000022">
    <property type="protein sequence ID" value="MBK1668383.1"/>
    <property type="molecule type" value="Genomic_DNA"/>
</dbReference>
<dbReference type="RefSeq" id="WP_200340693.1">
    <property type="nucleotide sequence ID" value="NZ_NRRL01000022.1"/>
</dbReference>
<dbReference type="Gene3D" id="3.40.50.1820">
    <property type="entry name" value="alpha/beta hydrolase"/>
    <property type="match status" value="1"/>
</dbReference>
<keyword evidence="2" id="KW-0963">Cytoplasm</keyword>
<protein>
    <recommendedName>
        <fullName evidence="2">Probable acyltransferase</fullName>
        <ecNumber evidence="2">2.3.1.-</ecNumber>
    </recommendedName>
</protein>
<dbReference type="InterPro" id="IPR000073">
    <property type="entry name" value="AB_hydrolase_1"/>
</dbReference>
<dbReference type="SUPFAM" id="SSF53474">
    <property type="entry name" value="alpha/beta-Hydrolases"/>
    <property type="match status" value="1"/>
</dbReference>
<comment type="subunit">
    <text evidence="2">Homodimer.</text>
</comment>
<feature type="domain" description="AB hydrolase-1" evidence="4">
    <location>
        <begin position="155"/>
        <end position="362"/>
    </location>
</feature>
<dbReference type="InterPro" id="IPR029058">
    <property type="entry name" value="AB_hydrolase_fold"/>
</dbReference>
<accession>A0ABS1DD46</accession>
<dbReference type="PANTHER" id="PTHR32268">
    <property type="entry name" value="HOMOSERINE O-ACETYLTRANSFERASE"/>
    <property type="match status" value="1"/>
</dbReference>
<feature type="signal peptide" evidence="3">
    <location>
        <begin position="1"/>
        <end position="29"/>
    </location>
</feature>
<evidence type="ECO:0000256" key="2">
    <source>
        <dbReference type="HAMAP-Rule" id="MF_00296"/>
    </source>
</evidence>
<feature type="active site" evidence="2">
    <location>
        <position position="346"/>
    </location>
</feature>
<dbReference type="EC" id="2.3.1.-" evidence="2"/>
<dbReference type="InterPro" id="IPR008220">
    <property type="entry name" value="HAT_MetX-like"/>
</dbReference>
<dbReference type="HAMAP" id="MF_00296">
    <property type="entry name" value="MetX_acyltransf"/>
    <property type="match status" value="1"/>
</dbReference>
<dbReference type="PIRSF" id="PIRSF000443">
    <property type="entry name" value="Homoser_Ac_trans"/>
    <property type="match status" value="1"/>
</dbReference>
<comment type="subcellular location">
    <subcellularLocation>
        <location evidence="2">Cytoplasm</location>
    </subcellularLocation>
</comment>
<dbReference type="PANTHER" id="PTHR32268:SF11">
    <property type="entry name" value="HOMOSERINE O-ACETYLTRANSFERASE"/>
    <property type="match status" value="1"/>
</dbReference>
<evidence type="ECO:0000313" key="5">
    <source>
        <dbReference type="EMBL" id="MBK1668383.1"/>
    </source>
</evidence>
<comment type="caution">
    <text evidence="2">Lacks conserved residue(s) required for the propagation of feature annotation.</text>
</comment>
<dbReference type="NCBIfam" id="NF005262">
    <property type="entry name" value="PRK06765.1"/>
    <property type="match status" value="1"/>
</dbReference>
<evidence type="ECO:0000259" key="4">
    <source>
        <dbReference type="Pfam" id="PF00561"/>
    </source>
</evidence>
<gene>
    <name evidence="5" type="ORF">CKO28_10085</name>
</gene>
<organism evidence="5 6">
    <name type="scientific">Rhodovibrio sodomensis</name>
    <dbReference type="NCBI Taxonomy" id="1088"/>
    <lineage>
        <taxon>Bacteria</taxon>
        <taxon>Pseudomonadati</taxon>
        <taxon>Pseudomonadota</taxon>
        <taxon>Alphaproteobacteria</taxon>
        <taxon>Rhodospirillales</taxon>
        <taxon>Rhodovibrionaceae</taxon>
        <taxon>Rhodovibrio</taxon>
    </lineage>
</organism>
<name>A0ABS1DD46_9PROT</name>
<sequence>MVRIVRAVRACAAAAALAVAVSATGPAAAYEPIVEKKTFTMDSYTTINGETIRELKVGWEAYGTLNQARDNVILIAHFFSGTSHAAGRYSQDGARGYWDSIIGSGKPIDTDKYYVISVDSLVNLNTGSEHVVTTGPASTNPETGEPYGMDFPIVEIGDFVRVQKRLLANLGIDRLHAVMGASMGALQAYDWASRYPDAVDRVIPVIGSGFADPFLIGWLDVWAQPIRLDPNWNGGDYYGGERPKAGLAAALKTVTLHAQSWPWAQQAFGRTWANEDADPAKSFDNSYAVEATLDKVAKDRAATADANHFLYLVKANQLFVAGSKDTPEAGLKAIDAPTLMLQAEGDLVFFPGLADQTQRMIESDGTPVERARIPGDRGHLNGVLNIQSQGDKIRAFLDRKVGE</sequence>
<keyword evidence="1 2" id="KW-0808">Transferase</keyword>
<evidence type="ECO:0000256" key="1">
    <source>
        <dbReference type="ARBA" id="ARBA00022679"/>
    </source>
</evidence>
<dbReference type="Gene3D" id="1.10.1740.110">
    <property type="match status" value="1"/>
</dbReference>
<evidence type="ECO:0000256" key="3">
    <source>
        <dbReference type="SAM" id="SignalP"/>
    </source>
</evidence>
<comment type="caution">
    <text evidence="5">The sequence shown here is derived from an EMBL/GenBank/DDBJ whole genome shotgun (WGS) entry which is preliminary data.</text>
</comment>
<comment type="similarity">
    <text evidence="2">Belongs to the AB hydrolase superfamily. MetX family.</text>
</comment>
<dbReference type="Proteomes" id="UP001296873">
    <property type="component" value="Unassembled WGS sequence"/>
</dbReference>
<evidence type="ECO:0000313" key="6">
    <source>
        <dbReference type="Proteomes" id="UP001296873"/>
    </source>
</evidence>
<feature type="chain" id="PRO_5046345447" description="Probable acyltransferase" evidence="3">
    <location>
        <begin position="30"/>
        <end position="403"/>
    </location>
</feature>
<reference evidence="5 6" key="1">
    <citation type="journal article" date="2020" name="Microorganisms">
        <title>Osmotic Adaptation and Compatible Solute Biosynthesis of Phototrophic Bacteria as Revealed from Genome Analyses.</title>
        <authorList>
            <person name="Imhoff J.F."/>
            <person name="Rahn T."/>
            <person name="Kunzel S."/>
            <person name="Keller A."/>
            <person name="Neulinger S.C."/>
        </authorList>
    </citation>
    <scope>NUCLEOTIDE SEQUENCE [LARGE SCALE GENOMIC DNA]</scope>
    <source>
        <strain evidence="5 6">DSM 9895</strain>
    </source>
</reference>
<dbReference type="Pfam" id="PF00561">
    <property type="entry name" value="Abhydrolase_1"/>
    <property type="match status" value="1"/>
</dbReference>
<keyword evidence="2" id="KW-0028">Amino-acid biosynthesis</keyword>
<keyword evidence="3" id="KW-0732">Signal</keyword>
<proteinExistence type="inferred from homology"/>